<evidence type="ECO:0000313" key="3">
    <source>
        <dbReference type="Proteomes" id="UP000310200"/>
    </source>
</evidence>
<protein>
    <submittedName>
        <fullName evidence="2">Uncharacterized protein</fullName>
    </submittedName>
</protein>
<keyword evidence="3" id="KW-1185">Reference proteome</keyword>
<dbReference type="EMBL" id="QBLH01003874">
    <property type="protein sequence ID" value="TGZ32373.1"/>
    <property type="molecule type" value="Genomic_DNA"/>
</dbReference>
<evidence type="ECO:0000313" key="2">
    <source>
        <dbReference type="EMBL" id="TGZ32373.1"/>
    </source>
</evidence>
<gene>
    <name evidence="2" type="ORF">DBV15_07437</name>
</gene>
<evidence type="ECO:0000256" key="1">
    <source>
        <dbReference type="SAM" id="MobiDB-lite"/>
    </source>
</evidence>
<feature type="region of interest" description="Disordered" evidence="1">
    <location>
        <begin position="37"/>
        <end position="56"/>
    </location>
</feature>
<comment type="caution">
    <text evidence="2">The sequence shown here is derived from an EMBL/GenBank/DDBJ whole genome shotgun (WGS) entry which is preliminary data.</text>
</comment>
<dbReference type="AlphaFoldDB" id="A0A4S2JAR7"/>
<organism evidence="2 3">
    <name type="scientific">Temnothorax longispinosus</name>
    <dbReference type="NCBI Taxonomy" id="300112"/>
    <lineage>
        <taxon>Eukaryota</taxon>
        <taxon>Metazoa</taxon>
        <taxon>Ecdysozoa</taxon>
        <taxon>Arthropoda</taxon>
        <taxon>Hexapoda</taxon>
        <taxon>Insecta</taxon>
        <taxon>Pterygota</taxon>
        <taxon>Neoptera</taxon>
        <taxon>Endopterygota</taxon>
        <taxon>Hymenoptera</taxon>
        <taxon>Apocrita</taxon>
        <taxon>Aculeata</taxon>
        <taxon>Formicoidea</taxon>
        <taxon>Formicidae</taxon>
        <taxon>Myrmicinae</taxon>
        <taxon>Temnothorax</taxon>
    </lineage>
</organism>
<name>A0A4S2JAR7_9HYME</name>
<proteinExistence type="predicted"/>
<sequence length="97" mass="10871">MTSCPAKRPRVTNAHAECAHEAASRYIRHSRRPVKLAPPATLSESGIPFAGGDSDSSHRREIFNAFIIRGLMTPSLTHHFQRNLLRIQQPCAQKTRL</sequence>
<accession>A0A4S2JAR7</accession>
<reference evidence="2 3" key="1">
    <citation type="journal article" date="2019" name="Philos. Trans. R. Soc. Lond., B, Biol. Sci.">
        <title>Ant behaviour and brain gene expression of defending hosts depend on the ecological success of the intruding social parasite.</title>
        <authorList>
            <person name="Kaur R."/>
            <person name="Stoldt M."/>
            <person name="Jongepier E."/>
            <person name="Feldmeyer B."/>
            <person name="Menzel F."/>
            <person name="Bornberg-Bauer E."/>
            <person name="Foitzik S."/>
        </authorList>
    </citation>
    <scope>NUCLEOTIDE SEQUENCE [LARGE SCALE GENOMIC DNA]</scope>
    <source>
        <tissue evidence="2">Whole body</tissue>
    </source>
</reference>
<dbReference type="Proteomes" id="UP000310200">
    <property type="component" value="Unassembled WGS sequence"/>
</dbReference>